<accession>A0ABS8UNM2</accession>
<protein>
    <submittedName>
        <fullName evidence="1">Uncharacterized protein</fullName>
    </submittedName>
</protein>
<reference evidence="1 2" key="1">
    <citation type="journal article" date="2021" name="BMC Genomics">
        <title>Datura genome reveals duplications of psychoactive alkaloid biosynthetic genes and high mutation rate following tissue culture.</title>
        <authorList>
            <person name="Rajewski A."/>
            <person name="Carter-House D."/>
            <person name="Stajich J."/>
            <person name="Litt A."/>
        </authorList>
    </citation>
    <scope>NUCLEOTIDE SEQUENCE [LARGE SCALE GENOMIC DNA]</scope>
    <source>
        <strain evidence="1">AR-01</strain>
    </source>
</reference>
<dbReference type="EMBL" id="JACEIK010002192">
    <property type="protein sequence ID" value="MCD9559692.1"/>
    <property type="molecule type" value="Genomic_DNA"/>
</dbReference>
<evidence type="ECO:0000313" key="2">
    <source>
        <dbReference type="Proteomes" id="UP000823775"/>
    </source>
</evidence>
<name>A0ABS8UNM2_DATST</name>
<dbReference type="Proteomes" id="UP000823775">
    <property type="component" value="Unassembled WGS sequence"/>
</dbReference>
<evidence type="ECO:0000313" key="1">
    <source>
        <dbReference type="EMBL" id="MCD9559692.1"/>
    </source>
</evidence>
<proteinExistence type="predicted"/>
<keyword evidence="2" id="KW-1185">Reference proteome</keyword>
<gene>
    <name evidence="1" type="ORF">HAX54_017854</name>
</gene>
<sequence>MEKEEATGFNRLEVDDALGFGREKRRGEGVRGFSCFFADLGVGRRRKGRDVWCFSRTAEIDLGSSGSGHGLLGGSRVGI</sequence>
<comment type="caution">
    <text evidence="1">The sequence shown here is derived from an EMBL/GenBank/DDBJ whole genome shotgun (WGS) entry which is preliminary data.</text>
</comment>
<organism evidence="1 2">
    <name type="scientific">Datura stramonium</name>
    <name type="common">Jimsonweed</name>
    <name type="synonym">Common thornapple</name>
    <dbReference type="NCBI Taxonomy" id="4076"/>
    <lineage>
        <taxon>Eukaryota</taxon>
        <taxon>Viridiplantae</taxon>
        <taxon>Streptophyta</taxon>
        <taxon>Embryophyta</taxon>
        <taxon>Tracheophyta</taxon>
        <taxon>Spermatophyta</taxon>
        <taxon>Magnoliopsida</taxon>
        <taxon>eudicotyledons</taxon>
        <taxon>Gunneridae</taxon>
        <taxon>Pentapetalae</taxon>
        <taxon>asterids</taxon>
        <taxon>lamiids</taxon>
        <taxon>Solanales</taxon>
        <taxon>Solanaceae</taxon>
        <taxon>Solanoideae</taxon>
        <taxon>Datureae</taxon>
        <taxon>Datura</taxon>
    </lineage>
</organism>